<dbReference type="EMBL" id="JADEVV010000017">
    <property type="protein sequence ID" value="MBE9253714.1"/>
    <property type="molecule type" value="Genomic_DNA"/>
</dbReference>
<comment type="similarity">
    <text evidence="1 4">Belongs to the DNA mismatch repair MutL/HexB family.</text>
</comment>
<dbReference type="Pfam" id="PF08676">
    <property type="entry name" value="MutL_C"/>
    <property type="match status" value="1"/>
</dbReference>
<dbReference type="SUPFAM" id="SSF55874">
    <property type="entry name" value="ATPase domain of HSP90 chaperone/DNA topoisomerase II/histidine kinase"/>
    <property type="match status" value="1"/>
</dbReference>
<evidence type="ECO:0000313" key="8">
    <source>
        <dbReference type="Proteomes" id="UP000658720"/>
    </source>
</evidence>
<evidence type="ECO:0000259" key="6">
    <source>
        <dbReference type="SMART" id="SM01340"/>
    </source>
</evidence>
<dbReference type="InterPro" id="IPR014790">
    <property type="entry name" value="MutL_C"/>
</dbReference>
<dbReference type="NCBIfam" id="NF000951">
    <property type="entry name" value="PRK00095.2-1"/>
    <property type="match status" value="1"/>
</dbReference>
<organism evidence="7 8">
    <name type="scientific">Synechocystis salina LEGE 00031</name>
    <dbReference type="NCBI Taxonomy" id="1828736"/>
    <lineage>
        <taxon>Bacteria</taxon>
        <taxon>Bacillati</taxon>
        <taxon>Cyanobacteriota</taxon>
        <taxon>Cyanophyceae</taxon>
        <taxon>Synechococcales</taxon>
        <taxon>Merismopediaceae</taxon>
        <taxon>Synechocystis</taxon>
    </lineage>
</organism>
<dbReference type="HAMAP" id="MF_00149">
    <property type="entry name" value="DNA_mis_repair"/>
    <property type="match status" value="1"/>
</dbReference>
<dbReference type="PANTHER" id="PTHR10073">
    <property type="entry name" value="DNA MISMATCH REPAIR PROTEIN MLH, PMS, MUTL"/>
    <property type="match status" value="1"/>
</dbReference>
<dbReference type="Pfam" id="PF13589">
    <property type="entry name" value="HATPase_c_3"/>
    <property type="match status" value="1"/>
</dbReference>
<gene>
    <name evidence="4 7" type="primary">mutL</name>
    <name evidence="7" type="ORF">IQ217_07575</name>
</gene>
<dbReference type="InterPro" id="IPR020568">
    <property type="entry name" value="Ribosomal_Su5_D2-typ_SF"/>
</dbReference>
<comment type="function">
    <text evidence="4">This protein is involved in the repair of mismatches in DNA. It is required for dam-dependent methyl-directed DNA mismatch repair. May act as a 'molecular matchmaker', a protein that promotes the formation of a stable complex between two or more DNA-binding proteins in an ATP-dependent manner without itself being part of a final effector complex.</text>
</comment>
<evidence type="ECO:0000256" key="1">
    <source>
        <dbReference type="ARBA" id="ARBA00006082"/>
    </source>
</evidence>
<dbReference type="InterPro" id="IPR042120">
    <property type="entry name" value="MutL_C_dimsub"/>
</dbReference>
<dbReference type="SUPFAM" id="SSF118116">
    <property type="entry name" value="DNA mismatch repair protein MutL"/>
    <property type="match status" value="1"/>
</dbReference>
<keyword evidence="7" id="KW-0378">Hydrolase</keyword>
<dbReference type="CDD" id="cd16926">
    <property type="entry name" value="HATPase_MutL-MLH-PMS-like"/>
    <property type="match status" value="1"/>
</dbReference>
<dbReference type="InterPro" id="IPR014721">
    <property type="entry name" value="Ribsml_uS5_D2-typ_fold_subgr"/>
</dbReference>
<dbReference type="PANTHER" id="PTHR10073:SF12">
    <property type="entry name" value="DNA MISMATCH REPAIR PROTEIN MLH1"/>
    <property type="match status" value="1"/>
</dbReference>
<keyword evidence="7" id="KW-0540">Nuclease</keyword>
<evidence type="ECO:0000313" key="7">
    <source>
        <dbReference type="EMBL" id="MBE9253714.1"/>
    </source>
</evidence>
<dbReference type="InterPro" id="IPR036890">
    <property type="entry name" value="HATPase_C_sf"/>
</dbReference>
<dbReference type="Gene3D" id="3.30.230.10">
    <property type="match status" value="1"/>
</dbReference>
<dbReference type="InterPro" id="IPR002099">
    <property type="entry name" value="MutL/Mlh/PMS"/>
</dbReference>
<keyword evidence="7" id="KW-0255">Endonuclease</keyword>
<dbReference type="Gene3D" id="3.30.1540.20">
    <property type="entry name" value="MutL, C-terminal domain, dimerisation subdomain"/>
    <property type="match status" value="1"/>
</dbReference>
<accession>A0ABR9VQV0</accession>
<dbReference type="PROSITE" id="PS00058">
    <property type="entry name" value="DNA_MISMATCH_REPAIR_1"/>
    <property type="match status" value="1"/>
</dbReference>
<protein>
    <recommendedName>
        <fullName evidence="4">DNA mismatch repair protein MutL</fullName>
    </recommendedName>
</protein>
<dbReference type="Gene3D" id="3.30.1370.100">
    <property type="entry name" value="MutL, C-terminal domain, regulatory subdomain"/>
    <property type="match status" value="1"/>
</dbReference>
<keyword evidence="8" id="KW-1185">Reference proteome</keyword>
<comment type="caution">
    <text evidence="7">The sequence shown here is derived from an EMBL/GenBank/DDBJ whole genome shotgun (WGS) entry which is preliminary data.</text>
</comment>
<dbReference type="Pfam" id="PF01119">
    <property type="entry name" value="DNA_mis_repair"/>
    <property type="match status" value="1"/>
</dbReference>
<keyword evidence="3 4" id="KW-0234">DNA repair</keyword>
<dbReference type="InterPro" id="IPR013507">
    <property type="entry name" value="DNA_mismatch_S5_2-like"/>
</dbReference>
<dbReference type="SMART" id="SM01340">
    <property type="entry name" value="DNA_mis_repair"/>
    <property type="match status" value="1"/>
</dbReference>
<dbReference type="Proteomes" id="UP000658720">
    <property type="component" value="Unassembled WGS sequence"/>
</dbReference>
<dbReference type="RefSeq" id="WP_194019482.1">
    <property type="nucleotide sequence ID" value="NZ_JADEVV010000017.1"/>
</dbReference>
<dbReference type="InterPro" id="IPR020667">
    <property type="entry name" value="DNA_mismatch_repair_MutL"/>
</dbReference>
<feature type="domain" description="MutL C-terminal dimerisation" evidence="5">
    <location>
        <begin position="381"/>
        <end position="503"/>
    </location>
</feature>
<dbReference type="InterPro" id="IPR037198">
    <property type="entry name" value="MutL_C_sf"/>
</dbReference>
<dbReference type="NCBIfam" id="TIGR00585">
    <property type="entry name" value="mutl"/>
    <property type="match status" value="1"/>
</dbReference>
<dbReference type="Gene3D" id="3.30.565.10">
    <property type="entry name" value="Histidine kinase-like ATPase, C-terminal domain"/>
    <property type="match status" value="1"/>
</dbReference>
<dbReference type="CDD" id="cd00782">
    <property type="entry name" value="MutL_Trans"/>
    <property type="match status" value="1"/>
</dbReference>
<evidence type="ECO:0000259" key="5">
    <source>
        <dbReference type="SMART" id="SM00853"/>
    </source>
</evidence>
<dbReference type="InterPro" id="IPR014762">
    <property type="entry name" value="DNA_mismatch_repair_CS"/>
</dbReference>
<sequence length="556" mass="62951">MIQVLDRQLVDLIAAGEVIDSPLAVVRELVENALDADADRILVRLWWEEWRLEVLDNGQGMDLTELKTSVLPHATSKISSQADLQRIKTLGFRGEALHSLAQVAQLTISSRSVASADCGWRITYNPQGQPEQIEPVAIAMGTRVEVRQLFADFPQRRQAFSKSQQFWRPMVTYLQQLALCHPQVTWQLWQDERLRLSLSPGPNAEAILLQCLKSLQASQLGHGEQSSPLPTTVEDSLASAHLSLTFGYPDRCHRPRPDWLIIAINGRPVNVPELTQTITAAFHRTLPRQRYPLCFAHWQLPPQCIDWHRHPAKTEIYLQDMPHWQGQLQALLQKELALVEGSATPRLNQLLKAAEPGGVYQLQSPTSLTESVLGQPTTLKAISQICQTYIVVEHDRGMWLVEQHVAHERVLFEELQRHWQCVSLEQPLILQGFSLEQVEKLQSLGLEIDPFGEDIWAVRSLPALLHGHLEIVAILQELSRLSSLSNTQAAIACRSAIKNGTELDRSAWKTLIEQWQKCENPHTCPHGRPIYLALEESSLARFFRRNWLVNPKTSSP</sequence>
<evidence type="ECO:0000256" key="2">
    <source>
        <dbReference type="ARBA" id="ARBA00022763"/>
    </source>
</evidence>
<dbReference type="GO" id="GO:0004519">
    <property type="term" value="F:endonuclease activity"/>
    <property type="evidence" value="ECO:0007669"/>
    <property type="project" value="UniProtKB-KW"/>
</dbReference>
<keyword evidence="2 4" id="KW-0227">DNA damage</keyword>
<evidence type="ECO:0000256" key="4">
    <source>
        <dbReference type="HAMAP-Rule" id="MF_00149"/>
    </source>
</evidence>
<dbReference type="SMART" id="SM00853">
    <property type="entry name" value="MutL_C"/>
    <property type="match status" value="1"/>
</dbReference>
<dbReference type="InterPro" id="IPR038973">
    <property type="entry name" value="MutL/Mlh/Pms-like"/>
</dbReference>
<evidence type="ECO:0000256" key="3">
    <source>
        <dbReference type="ARBA" id="ARBA00023204"/>
    </source>
</evidence>
<name>A0ABR9VQV0_9SYNC</name>
<dbReference type="SUPFAM" id="SSF54211">
    <property type="entry name" value="Ribosomal protein S5 domain 2-like"/>
    <property type="match status" value="1"/>
</dbReference>
<reference evidence="7 8" key="1">
    <citation type="submission" date="2020-10" db="EMBL/GenBank/DDBJ databases">
        <authorList>
            <person name="Castelo-Branco R."/>
            <person name="Eusebio N."/>
            <person name="Adriana R."/>
            <person name="Vieira A."/>
            <person name="Brugerolle De Fraissinette N."/>
            <person name="Rezende De Castro R."/>
            <person name="Schneider M.P."/>
            <person name="Vasconcelos V."/>
            <person name="Leao P.N."/>
        </authorList>
    </citation>
    <scope>NUCLEOTIDE SEQUENCE [LARGE SCALE GENOMIC DNA]</scope>
    <source>
        <strain evidence="7 8">LEGE 00031</strain>
    </source>
</reference>
<proteinExistence type="inferred from homology"/>
<feature type="domain" description="DNA mismatch repair protein S5" evidence="6">
    <location>
        <begin position="216"/>
        <end position="337"/>
    </location>
</feature>
<dbReference type="InterPro" id="IPR042121">
    <property type="entry name" value="MutL_C_regsub"/>
</dbReference>